<proteinExistence type="predicted"/>
<keyword evidence="4" id="KW-0503">Monooxygenase</keyword>
<dbReference type="EC" id="1.5.99.11" evidence="6"/>
<gene>
    <name evidence="6" type="ORF">BN13_100012</name>
</gene>
<name>A0A077M9E1_9MICO</name>
<dbReference type="GO" id="GO:0008726">
    <property type="term" value="F:alkanesulfonate monooxygenase activity"/>
    <property type="evidence" value="ECO:0007669"/>
    <property type="project" value="TreeGrafter"/>
</dbReference>
<dbReference type="CDD" id="cd01097">
    <property type="entry name" value="Tetrahydromethanopterin_reductase"/>
    <property type="match status" value="1"/>
</dbReference>
<evidence type="ECO:0000259" key="5">
    <source>
        <dbReference type="Pfam" id="PF00296"/>
    </source>
</evidence>
<dbReference type="EMBL" id="CAJC01000002">
    <property type="protein sequence ID" value="CCI51343.1"/>
    <property type="molecule type" value="Genomic_DNA"/>
</dbReference>
<dbReference type="PANTHER" id="PTHR42847:SF8">
    <property type="entry name" value="CONSERVED PROTEIN"/>
    <property type="match status" value="1"/>
</dbReference>
<evidence type="ECO:0000313" key="7">
    <source>
        <dbReference type="Proteomes" id="UP000035720"/>
    </source>
</evidence>
<dbReference type="InterPro" id="IPR050172">
    <property type="entry name" value="SsuD_RutA_monooxygenase"/>
</dbReference>
<comment type="caution">
    <text evidence="6">The sequence shown here is derived from an EMBL/GenBank/DDBJ whole genome shotgun (WGS) entry which is preliminary data.</text>
</comment>
<dbReference type="RefSeq" id="WP_048544243.1">
    <property type="nucleotide sequence ID" value="NZ_HF571038.1"/>
</dbReference>
<organism evidence="6 7">
    <name type="scientific">Nostocoides jenkinsii Ben 74</name>
    <dbReference type="NCBI Taxonomy" id="1193518"/>
    <lineage>
        <taxon>Bacteria</taxon>
        <taxon>Bacillati</taxon>
        <taxon>Actinomycetota</taxon>
        <taxon>Actinomycetes</taxon>
        <taxon>Micrococcales</taxon>
        <taxon>Intrasporangiaceae</taxon>
        <taxon>Nostocoides</taxon>
    </lineage>
</organism>
<dbReference type="Pfam" id="PF00296">
    <property type="entry name" value="Bac_luciferase"/>
    <property type="match status" value="1"/>
</dbReference>
<evidence type="ECO:0000313" key="6">
    <source>
        <dbReference type="EMBL" id="CCI51343.1"/>
    </source>
</evidence>
<keyword evidence="1" id="KW-0285">Flavoprotein</keyword>
<feature type="domain" description="Luciferase-like" evidence="5">
    <location>
        <begin position="42"/>
        <end position="204"/>
    </location>
</feature>
<dbReference type="OrthoDB" id="143323at2"/>
<dbReference type="AlphaFoldDB" id="A0A077M9E1"/>
<evidence type="ECO:0000256" key="3">
    <source>
        <dbReference type="ARBA" id="ARBA00023002"/>
    </source>
</evidence>
<dbReference type="InterPro" id="IPR036661">
    <property type="entry name" value="Luciferase-like_sf"/>
</dbReference>
<dbReference type="PANTHER" id="PTHR42847">
    <property type="entry name" value="ALKANESULFONATE MONOOXYGENASE"/>
    <property type="match status" value="1"/>
</dbReference>
<keyword evidence="7" id="KW-1185">Reference proteome</keyword>
<dbReference type="Proteomes" id="UP000035720">
    <property type="component" value="Unassembled WGS sequence"/>
</dbReference>
<dbReference type="Gene3D" id="3.20.20.30">
    <property type="entry name" value="Luciferase-like domain"/>
    <property type="match status" value="1"/>
</dbReference>
<reference evidence="6 7" key="1">
    <citation type="journal article" date="2013" name="ISME J.">
        <title>A metabolic model for members of the genus Tetrasphaera involved in enhanced biological phosphorus removal.</title>
        <authorList>
            <person name="Kristiansen R."/>
            <person name="Nguyen H.T.T."/>
            <person name="Saunders A.M."/>
            <person name="Nielsen J.L."/>
            <person name="Wimmer R."/>
            <person name="Le V.Q."/>
            <person name="McIlroy S.J."/>
            <person name="Petrovski S."/>
            <person name="Seviour R.J."/>
            <person name="Calteau A."/>
            <person name="Nielsen K.L."/>
            <person name="Nielsen P.H."/>
        </authorList>
    </citation>
    <scope>NUCLEOTIDE SEQUENCE [LARGE SCALE GENOMIC DNA]</scope>
    <source>
        <strain evidence="6 7">Ben 74</strain>
    </source>
</reference>
<keyword evidence="2" id="KW-0288">FMN</keyword>
<dbReference type="SUPFAM" id="SSF51679">
    <property type="entry name" value="Bacterial luciferase-like"/>
    <property type="match status" value="1"/>
</dbReference>
<dbReference type="GO" id="GO:0046306">
    <property type="term" value="P:alkanesulfonate catabolic process"/>
    <property type="evidence" value="ECO:0007669"/>
    <property type="project" value="TreeGrafter"/>
</dbReference>
<evidence type="ECO:0000256" key="4">
    <source>
        <dbReference type="ARBA" id="ARBA00023033"/>
    </source>
</evidence>
<evidence type="ECO:0000256" key="2">
    <source>
        <dbReference type="ARBA" id="ARBA00022643"/>
    </source>
</evidence>
<evidence type="ECO:0000256" key="1">
    <source>
        <dbReference type="ARBA" id="ARBA00022630"/>
    </source>
</evidence>
<accession>A0A077M9E1</accession>
<sequence>MSSRVGYQIPNFSYPGGDPRAIFPTVQQQAREAEAAGFDFGTFTDPFEKLDEALQIIAPMLHGERPTLSGKHYRAVTAMNEPRVRDDMPIMLGGSGEKKTFRLAAKYADHLNIICDPALIPAKLEALAARCAENGRDLATLETSFLAFVLMDEDGDAARALQRTLMLKSGVDIDTLDATTRAAITARQFVGTPEEVAADIKARVIDAGIPGIVLNMIGNGHVPGVVTMAAEALRPLMH</sequence>
<dbReference type="STRING" id="1193518.BN13_100012"/>
<dbReference type="InterPro" id="IPR011251">
    <property type="entry name" value="Luciferase-like_dom"/>
</dbReference>
<protein>
    <submittedName>
        <fullName evidence="6">5,10-methylenetetrahydromethanopterin reductase</fullName>
        <ecNumber evidence="6">1.5.99.11</ecNumber>
    </submittedName>
</protein>
<keyword evidence="3 6" id="KW-0560">Oxidoreductase</keyword>